<dbReference type="Pfam" id="PF00270">
    <property type="entry name" value="DEAD"/>
    <property type="match status" value="1"/>
</dbReference>
<dbReference type="PROSITE" id="PS51192">
    <property type="entry name" value="HELICASE_ATP_BIND_1"/>
    <property type="match status" value="1"/>
</dbReference>
<dbReference type="InterPro" id="IPR027417">
    <property type="entry name" value="P-loop_NTPase"/>
</dbReference>
<dbReference type="Pfam" id="PF07717">
    <property type="entry name" value="OB_NTP_bind"/>
    <property type="match status" value="1"/>
</dbReference>
<name>A0A3N0VM54_9GAMM</name>
<dbReference type="InterPro" id="IPR048333">
    <property type="entry name" value="HA2_WH"/>
</dbReference>
<dbReference type="InterPro" id="IPR007502">
    <property type="entry name" value="Helicase-assoc_dom"/>
</dbReference>
<dbReference type="PANTHER" id="PTHR18934:SF99">
    <property type="entry name" value="ATP-DEPENDENT RNA HELICASE DHX37-RELATED"/>
    <property type="match status" value="1"/>
</dbReference>
<keyword evidence="8" id="KW-1185">Reference proteome</keyword>
<proteinExistence type="predicted"/>
<organism evidence="7 8">
    <name type="scientific">Stagnimonas aquatica</name>
    <dbReference type="NCBI Taxonomy" id="2689987"/>
    <lineage>
        <taxon>Bacteria</taxon>
        <taxon>Pseudomonadati</taxon>
        <taxon>Pseudomonadota</taxon>
        <taxon>Gammaproteobacteria</taxon>
        <taxon>Nevskiales</taxon>
        <taxon>Nevskiaceae</taxon>
        <taxon>Stagnimonas</taxon>
    </lineage>
</organism>
<evidence type="ECO:0000256" key="3">
    <source>
        <dbReference type="ARBA" id="ARBA00022806"/>
    </source>
</evidence>
<evidence type="ECO:0000259" key="5">
    <source>
        <dbReference type="PROSITE" id="PS51192"/>
    </source>
</evidence>
<comment type="caution">
    <text evidence="7">The sequence shown here is derived from an EMBL/GenBank/DDBJ whole genome shotgun (WGS) entry which is preliminary data.</text>
</comment>
<evidence type="ECO:0000256" key="1">
    <source>
        <dbReference type="ARBA" id="ARBA00022741"/>
    </source>
</evidence>
<keyword evidence="3 7" id="KW-0347">Helicase</keyword>
<dbReference type="SUPFAM" id="SSF52540">
    <property type="entry name" value="P-loop containing nucleoside triphosphate hydrolases"/>
    <property type="match status" value="1"/>
</dbReference>
<dbReference type="SMART" id="SM00382">
    <property type="entry name" value="AAA"/>
    <property type="match status" value="1"/>
</dbReference>
<keyword evidence="1" id="KW-0547">Nucleotide-binding</keyword>
<dbReference type="InterPro" id="IPR010222">
    <property type="entry name" value="RNA_helicase_HrpA"/>
</dbReference>
<dbReference type="Pfam" id="PF11898">
    <property type="entry name" value="DUF3418"/>
    <property type="match status" value="2"/>
</dbReference>
<sequence length="1320" mass="145529">MRFDPESLLVRDVAQFARLIGRAQASGKPLDAARFARDLEAAQQRAANRRALLPKQIHWPAELPVVQAKDEIAEAIRNHQIIVLCGETGSGKTTQLPKLCLELGRGTRGLIGHTQPRRLAARSVANRIASELQTTLGELVGYETRFDRRVGERTLVKLMTDGILLAELQHDRELNAYDTIIIDEAHERSLNIDFLLGWLKRIAPRRPDLKIIITSATLDPERLSRHFGNAPILTVSGRTYPVDTYYREVDPEADLEDNVASAIDELWGRRPDGDVLVFLPGEREIHGLARMLPGRFPHAAVLPLYSRLPAAQQDKVFSAGGPARIVLATNVAETSVTVPGIRYVVDLGTARLSRYSPRTGVQQLQIEPVSQAAANQRAGRCGRVAAGICIRLYAEEDYLSRPLFTDPEILRSNLAGVILQMASLGLGDVDAFPWVDPPENRHISEGYRVLHTLGAMTEDRELTPLGRQLARLPLDPRVARIALAGKETSSPHEVWVLAAALSVQDPHEMPPESQTQARQKHAEWRHPKSDFFTLLNLWNRWDAAGDQSSGKGGSQRQLRKWCKEHYVSYLRMEEWEAVYKQIVDMVGDDKTAKAAVAKTPEELEKRYVAIHRALLTGLIDHIGNKPPEKAEYQGPRGRRFKIFPGSALAKKAPPWLMHAAIVHTSQVFARSCAAVEPEWLADIGAHLVKRVLHHPEWNAQRGEVTANEHVSLLGLPLLKRQRHYGSEEPREARTIFIREGLVRGEVLGKPDFLKKNLALIEEVREKEARLRRPDLLADESQLYRFYDARLPEDLCTVAALKAWLHGGAEKSAPRPSLAPKPVLVEKPEPAAPLDSLAALRGLRSAVAATPPPPAAVAVAPGTSRGALLTMREADVLRPGANADVEELFPDQLAIAGQRLSLSYQHDPGTDADGVSFHLPLAQLFALPAERFDWLVPGLLAGKIEALIKTLPQHLRRLCQPAAEYANAIVESSQPEGPLLEAICARFKAMTGVQLEPADFASEKLPAHFRPRLLVEDAHGEVLGEAESLAELQSRFSGKARTAFNAVAAKKAETQQWVRESLSDWDFGDLPATVSLPGGARAIPALSVEGERIALRLFESEAAAETAHAAGLRALLLLRLADRVRDLAKSARGKLALALTGTPHTVEGLARQLAERCADEVLIDGPVRSEAEFRAALERRGQFSQLAYQRLDELAAWLVQAVALRRALATVARSHPDAHADAAQQLATLLGPGFVTAIPAAQWPRIATYLKALALRLERLPLKPQKDAEAIKQIQPLQARLPGPWHPVRWLIEEWRIALFAQELRAQGAPTAARVEAALRG</sequence>
<dbReference type="SMART" id="SM00847">
    <property type="entry name" value="HA2"/>
    <property type="match status" value="1"/>
</dbReference>
<dbReference type="PROSITE" id="PS51194">
    <property type="entry name" value="HELICASE_CTER"/>
    <property type="match status" value="1"/>
</dbReference>
<dbReference type="InterPro" id="IPR011709">
    <property type="entry name" value="DEAD-box_helicase_OB_fold"/>
</dbReference>
<dbReference type="GO" id="GO:0005524">
    <property type="term" value="F:ATP binding"/>
    <property type="evidence" value="ECO:0007669"/>
    <property type="project" value="UniProtKB-KW"/>
</dbReference>
<dbReference type="InterPro" id="IPR003593">
    <property type="entry name" value="AAA+_ATPase"/>
</dbReference>
<dbReference type="RefSeq" id="WP_123209960.1">
    <property type="nucleotide sequence ID" value="NZ_RJVO01000001.1"/>
</dbReference>
<dbReference type="SMART" id="SM00487">
    <property type="entry name" value="DEXDc"/>
    <property type="match status" value="1"/>
</dbReference>
<dbReference type="Pfam" id="PF04408">
    <property type="entry name" value="WHD_HA2"/>
    <property type="match status" value="1"/>
</dbReference>
<feature type="domain" description="Helicase C-terminal" evidence="6">
    <location>
        <begin position="254"/>
        <end position="425"/>
    </location>
</feature>
<dbReference type="GO" id="GO:0016787">
    <property type="term" value="F:hydrolase activity"/>
    <property type="evidence" value="ECO:0007669"/>
    <property type="project" value="UniProtKB-KW"/>
</dbReference>
<dbReference type="InterPro" id="IPR011545">
    <property type="entry name" value="DEAD/DEAH_box_helicase_dom"/>
</dbReference>
<dbReference type="InterPro" id="IPR001650">
    <property type="entry name" value="Helicase_C-like"/>
</dbReference>
<gene>
    <name evidence="7" type="primary">hrpA</name>
    <name evidence="7" type="ORF">ED208_00810</name>
</gene>
<evidence type="ECO:0000256" key="4">
    <source>
        <dbReference type="ARBA" id="ARBA00022840"/>
    </source>
</evidence>
<dbReference type="PANTHER" id="PTHR18934">
    <property type="entry name" value="ATP-DEPENDENT RNA HELICASE"/>
    <property type="match status" value="1"/>
</dbReference>
<dbReference type="FunCoup" id="A0A3N0VM54">
    <property type="interactions" value="318"/>
</dbReference>
<dbReference type="NCBIfam" id="TIGR01967">
    <property type="entry name" value="DEAH_box_HrpA"/>
    <property type="match status" value="1"/>
</dbReference>
<dbReference type="Pfam" id="PF00271">
    <property type="entry name" value="Helicase_C"/>
    <property type="match status" value="1"/>
</dbReference>
<protein>
    <submittedName>
        <fullName evidence="7">ATP-dependent RNA helicase HrpA</fullName>
        <ecNumber evidence="7">3.6.4.13</ecNumber>
    </submittedName>
</protein>
<evidence type="ECO:0000313" key="8">
    <source>
        <dbReference type="Proteomes" id="UP000282106"/>
    </source>
</evidence>
<dbReference type="Gene3D" id="1.20.120.1080">
    <property type="match status" value="1"/>
</dbReference>
<feature type="domain" description="Helicase ATP-binding" evidence="5">
    <location>
        <begin position="73"/>
        <end position="236"/>
    </location>
</feature>
<accession>A0A3N0VM54</accession>
<dbReference type="GO" id="GO:0003724">
    <property type="term" value="F:RNA helicase activity"/>
    <property type="evidence" value="ECO:0007669"/>
    <property type="project" value="UniProtKB-EC"/>
</dbReference>
<dbReference type="CDD" id="cd18791">
    <property type="entry name" value="SF2_C_RHA"/>
    <property type="match status" value="1"/>
</dbReference>
<dbReference type="InterPro" id="IPR024590">
    <property type="entry name" value="HrpA_C"/>
</dbReference>
<keyword evidence="2 7" id="KW-0378">Hydrolase</keyword>
<dbReference type="Proteomes" id="UP000282106">
    <property type="component" value="Unassembled WGS sequence"/>
</dbReference>
<dbReference type="InParanoid" id="A0A3N0VM54"/>
<reference evidence="7 8" key="1">
    <citation type="submission" date="2018-10" db="EMBL/GenBank/DDBJ databases">
        <authorList>
            <person name="Chen W.-M."/>
        </authorList>
    </citation>
    <scope>NUCLEOTIDE SEQUENCE [LARGE SCALE GENOMIC DNA]</scope>
    <source>
        <strain evidence="7 8">THS-13</strain>
    </source>
</reference>
<dbReference type="InterPro" id="IPR014001">
    <property type="entry name" value="Helicase_ATP-bd"/>
</dbReference>
<dbReference type="Gene3D" id="3.40.50.300">
    <property type="entry name" value="P-loop containing nucleotide triphosphate hydrolases"/>
    <property type="match status" value="2"/>
</dbReference>
<dbReference type="EMBL" id="RJVO01000001">
    <property type="protein sequence ID" value="ROH93108.1"/>
    <property type="molecule type" value="Genomic_DNA"/>
</dbReference>
<dbReference type="FunFam" id="1.20.120.1080:FF:000005">
    <property type="entry name" value="ATP-dependent helicase HrpA"/>
    <property type="match status" value="1"/>
</dbReference>
<evidence type="ECO:0000256" key="2">
    <source>
        <dbReference type="ARBA" id="ARBA00022801"/>
    </source>
</evidence>
<dbReference type="SMART" id="SM00490">
    <property type="entry name" value="HELICc"/>
    <property type="match status" value="1"/>
</dbReference>
<dbReference type="EC" id="3.6.4.13" evidence="7"/>
<dbReference type="GO" id="GO:0003723">
    <property type="term" value="F:RNA binding"/>
    <property type="evidence" value="ECO:0007669"/>
    <property type="project" value="TreeGrafter"/>
</dbReference>
<keyword evidence="4" id="KW-0067">ATP-binding</keyword>
<evidence type="ECO:0000259" key="6">
    <source>
        <dbReference type="PROSITE" id="PS51194"/>
    </source>
</evidence>
<evidence type="ECO:0000313" key="7">
    <source>
        <dbReference type="EMBL" id="ROH93108.1"/>
    </source>
</evidence>